<dbReference type="EMBL" id="JBJDPD010000001">
    <property type="protein sequence ID" value="MFK3999827.1"/>
    <property type="molecule type" value="Genomic_DNA"/>
</dbReference>
<accession>A0ABW8L5V5</accession>
<name>A0ABW8L5V5_9GAMM</name>
<organism evidence="1 2">
    <name type="scientific">Psychrobacter namhaensis</name>
    <dbReference type="NCBI Taxonomy" id="292734"/>
    <lineage>
        <taxon>Bacteria</taxon>
        <taxon>Pseudomonadati</taxon>
        <taxon>Pseudomonadota</taxon>
        <taxon>Gammaproteobacteria</taxon>
        <taxon>Moraxellales</taxon>
        <taxon>Moraxellaceae</taxon>
        <taxon>Psychrobacter</taxon>
    </lineage>
</organism>
<proteinExistence type="predicted"/>
<gene>
    <name evidence="1" type="ORF">ACI2I3_00570</name>
</gene>
<evidence type="ECO:0000313" key="1">
    <source>
        <dbReference type="EMBL" id="MFK3999827.1"/>
    </source>
</evidence>
<dbReference type="Proteomes" id="UP001620234">
    <property type="component" value="Unassembled WGS sequence"/>
</dbReference>
<protein>
    <submittedName>
        <fullName evidence="1">Uncharacterized protein</fullName>
    </submittedName>
</protein>
<dbReference type="RefSeq" id="WP_404671672.1">
    <property type="nucleotide sequence ID" value="NZ_JBJDPD010000001.1"/>
</dbReference>
<sequence length="57" mass="6686">MTEQDIQAWERELNHAAKMQKQREGWDGRTGTVTFAGGKTYEVPFNHYEIKDDNNDK</sequence>
<evidence type="ECO:0000313" key="2">
    <source>
        <dbReference type="Proteomes" id="UP001620234"/>
    </source>
</evidence>
<keyword evidence="2" id="KW-1185">Reference proteome</keyword>
<comment type="caution">
    <text evidence="1">The sequence shown here is derived from an EMBL/GenBank/DDBJ whole genome shotgun (WGS) entry which is preliminary data.</text>
</comment>
<reference evidence="1 2" key="1">
    <citation type="submission" date="2024-11" db="EMBL/GenBank/DDBJ databases">
        <title>The Natural Products Discovery Center: Release of the First 8490 Sequenced Strains for Exploring Actinobacteria Biosynthetic Diversity.</title>
        <authorList>
            <person name="Kalkreuter E."/>
            <person name="Kautsar S.A."/>
            <person name="Yang D."/>
            <person name="Bader C.D."/>
            <person name="Teijaro C.N."/>
            <person name="Fluegel L."/>
            <person name="Davis C.M."/>
            <person name="Simpson J.R."/>
            <person name="Lauterbach L."/>
            <person name="Steele A.D."/>
            <person name="Gui C."/>
            <person name="Meng S."/>
            <person name="Li G."/>
            <person name="Viehrig K."/>
            <person name="Ye F."/>
            <person name="Su P."/>
            <person name="Kiefer A.F."/>
            <person name="Nichols A."/>
            <person name="Cepeda A.J."/>
            <person name="Yan W."/>
            <person name="Fan B."/>
            <person name="Jiang Y."/>
            <person name="Adhikari A."/>
            <person name="Zheng C.-J."/>
            <person name="Schuster L."/>
            <person name="Cowan T.M."/>
            <person name="Smanski M.J."/>
            <person name="Chevrette M.G."/>
            <person name="De Carvalho L.P.S."/>
            <person name="Shen B."/>
        </authorList>
    </citation>
    <scope>NUCLEOTIDE SEQUENCE [LARGE SCALE GENOMIC DNA]</scope>
    <source>
        <strain evidence="1 2">NPDC077433</strain>
    </source>
</reference>